<sequence length="131" mass="15098">MERVYEEVQAKHLEELINLSQQIASVLDDMGHTVHSTTIDSRSGKVEHQCNPNFFLSQFSTFDVQKRLGRERYPFKIFTEIEGVHFFAILKSEDIQLIKDHLPKEWLQSVKGPVKSIQVNQTKSPLALACE</sequence>
<evidence type="ECO:0000313" key="2">
    <source>
        <dbReference type="Proteomes" id="UP001282284"/>
    </source>
</evidence>
<organism evidence="1 2">
    <name type="scientific">Sporosarcina saromensis</name>
    <dbReference type="NCBI Taxonomy" id="359365"/>
    <lineage>
        <taxon>Bacteria</taxon>
        <taxon>Bacillati</taxon>
        <taxon>Bacillota</taxon>
        <taxon>Bacilli</taxon>
        <taxon>Bacillales</taxon>
        <taxon>Caryophanaceae</taxon>
        <taxon>Sporosarcina</taxon>
    </lineage>
</organism>
<protein>
    <submittedName>
        <fullName evidence="1">Uncharacterized protein</fullName>
    </submittedName>
</protein>
<comment type="caution">
    <text evidence="1">The sequence shown here is derived from an EMBL/GenBank/DDBJ whole genome shotgun (WGS) entry which is preliminary data.</text>
</comment>
<keyword evidence="2" id="KW-1185">Reference proteome</keyword>
<name>A0ABU4G5L7_9BACL</name>
<proteinExistence type="predicted"/>
<gene>
    <name evidence="1" type="ORF">QT711_03515</name>
</gene>
<reference evidence="1 2" key="1">
    <citation type="submission" date="2023-06" db="EMBL/GenBank/DDBJ databases">
        <title>Sporosarcina sp. nov., isolated from Korean traditional fermented seafood 'Jeotgal'.</title>
        <authorList>
            <person name="Yang A.I."/>
            <person name="Shin N.-R."/>
        </authorList>
    </citation>
    <scope>NUCLEOTIDE SEQUENCE [LARGE SCALE GENOMIC DNA]</scope>
    <source>
        <strain evidence="1 2">KCTC13119</strain>
    </source>
</reference>
<dbReference type="RefSeq" id="WP_317942132.1">
    <property type="nucleotide sequence ID" value="NZ_JAUBDI010000002.1"/>
</dbReference>
<dbReference type="Proteomes" id="UP001282284">
    <property type="component" value="Unassembled WGS sequence"/>
</dbReference>
<accession>A0ABU4G5L7</accession>
<dbReference type="EMBL" id="JAUBDI010000002">
    <property type="protein sequence ID" value="MDW0112239.1"/>
    <property type="molecule type" value="Genomic_DNA"/>
</dbReference>
<evidence type="ECO:0000313" key="1">
    <source>
        <dbReference type="EMBL" id="MDW0112239.1"/>
    </source>
</evidence>